<dbReference type="InterPro" id="IPR034660">
    <property type="entry name" value="DinB/YfiT-like"/>
</dbReference>
<dbReference type="EMBL" id="CP062983">
    <property type="protein sequence ID" value="QPC83568.1"/>
    <property type="molecule type" value="Genomic_DNA"/>
</dbReference>
<feature type="domain" description="DinB-like" evidence="1">
    <location>
        <begin position="33"/>
        <end position="168"/>
    </location>
</feature>
<dbReference type="SUPFAM" id="SSF109854">
    <property type="entry name" value="DinB/YfiT-like putative metalloenzymes"/>
    <property type="match status" value="1"/>
</dbReference>
<evidence type="ECO:0000259" key="1">
    <source>
        <dbReference type="Pfam" id="PF12867"/>
    </source>
</evidence>
<reference evidence="2 3" key="1">
    <citation type="submission" date="2020-02" db="EMBL/GenBank/DDBJ databases">
        <authorList>
            <person name="Zheng R.K."/>
            <person name="Sun C.M."/>
        </authorList>
    </citation>
    <scope>NUCLEOTIDE SEQUENCE [LARGE SCALE GENOMIC DNA]</scope>
    <source>
        <strain evidence="3">rifampicinis</strain>
    </source>
</reference>
<accession>A0A7S8EAU5</accession>
<dbReference type="RefSeq" id="WP_195171634.1">
    <property type="nucleotide sequence ID" value="NZ_CP062983.1"/>
</dbReference>
<gene>
    <name evidence="2" type="ORF">G4Y79_04060</name>
</gene>
<proteinExistence type="predicted"/>
<keyword evidence="3" id="KW-1185">Reference proteome</keyword>
<sequence>MKLIPKPQEGEFAPYAIMYVDQVPDDGQVLANLETNFEVMRSYVLELPQDRLDQPHAPGEWTVKDILMHVIDNERIFAYRILRLGRGDETPLAGYDQTAYVPNANANARTLEDILDEYKSVRDATMTLLKSLDDTAIMREGNVSGFPVTVRGMIYIIAGHELHHLESIKRNYG</sequence>
<dbReference type="Gene3D" id="1.20.120.450">
    <property type="entry name" value="dinb family like domain"/>
    <property type="match status" value="1"/>
</dbReference>
<organism evidence="2 3">
    <name type="scientific">Phototrophicus methaneseepsis</name>
    <dbReference type="NCBI Taxonomy" id="2710758"/>
    <lineage>
        <taxon>Bacteria</taxon>
        <taxon>Bacillati</taxon>
        <taxon>Chloroflexota</taxon>
        <taxon>Candidatus Thermofontia</taxon>
        <taxon>Phototrophicales</taxon>
        <taxon>Phototrophicaceae</taxon>
        <taxon>Phototrophicus</taxon>
    </lineage>
</organism>
<evidence type="ECO:0000313" key="3">
    <source>
        <dbReference type="Proteomes" id="UP000594468"/>
    </source>
</evidence>
<evidence type="ECO:0000313" key="2">
    <source>
        <dbReference type="EMBL" id="QPC83568.1"/>
    </source>
</evidence>
<dbReference type="Pfam" id="PF12867">
    <property type="entry name" value="DinB_2"/>
    <property type="match status" value="1"/>
</dbReference>
<dbReference type="Proteomes" id="UP000594468">
    <property type="component" value="Chromosome"/>
</dbReference>
<protein>
    <submittedName>
        <fullName evidence="2">DinB family protein</fullName>
    </submittedName>
</protein>
<dbReference type="InterPro" id="IPR024775">
    <property type="entry name" value="DinB-like"/>
</dbReference>
<name>A0A7S8EAU5_9CHLR</name>
<dbReference type="AlphaFoldDB" id="A0A7S8EAU5"/>
<dbReference type="KEGG" id="pmet:G4Y79_04060"/>